<dbReference type="InterPro" id="IPR006549">
    <property type="entry name" value="HAD-SF_hydro_IIIA"/>
</dbReference>
<evidence type="ECO:0000256" key="1">
    <source>
        <dbReference type="ARBA" id="ARBA00004496"/>
    </source>
</evidence>
<dbReference type="Gene3D" id="3.40.50.1000">
    <property type="entry name" value="HAD superfamily/HAD-like"/>
    <property type="match status" value="1"/>
</dbReference>
<evidence type="ECO:0000256" key="5">
    <source>
        <dbReference type="ARBA" id="ARBA00022801"/>
    </source>
</evidence>
<keyword evidence="6" id="KW-0119">Carbohydrate metabolism</keyword>
<keyword evidence="4" id="KW-0479">Metal-binding</keyword>
<dbReference type="PANTHER" id="PTHR42891">
    <property type="entry name" value="D-GLYCERO-BETA-D-MANNO-HEPTOSE-1,7-BISPHOSPHATE 7-PHOSPHATASE"/>
    <property type="match status" value="1"/>
</dbReference>
<dbReference type="NCBIfam" id="TIGR01662">
    <property type="entry name" value="HAD-SF-IIIA"/>
    <property type="match status" value="1"/>
</dbReference>
<dbReference type="InterPro" id="IPR006543">
    <property type="entry name" value="Histidinol-phos"/>
</dbReference>
<protein>
    <recommendedName>
        <fullName evidence="7">D,D-heptose 1,7-bisphosphate phosphatase</fullName>
    </recommendedName>
</protein>
<dbReference type="NCBIfam" id="TIGR01656">
    <property type="entry name" value="Histidinol-ppas"/>
    <property type="match status" value="1"/>
</dbReference>
<dbReference type="AlphaFoldDB" id="A0A6L3VEF2"/>
<comment type="subcellular location">
    <subcellularLocation>
        <location evidence="1">Cytoplasm</location>
    </subcellularLocation>
</comment>
<dbReference type="SUPFAM" id="SSF56784">
    <property type="entry name" value="HAD-like"/>
    <property type="match status" value="1"/>
</dbReference>
<dbReference type="GO" id="GO:0046872">
    <property type="term" value="F:metal ion binding"/>
    <property type="evidence" value="ECO:0007669"/>
    <property type="project" value="UniProtKB-KW"/>
</dbReference>
<dbReference type="Pfam" id="PF00702">
    <property type="entry name" value="Hydrolase"/>
    <property type="match status" value="1"/>
</dbReference>
<accession>A0A6L3VEF2</accession>
<dbReference type="Proteomes" id="UP000483004">
    <property type="component" value="Unassembled WGS sequence"/>
</dbReference>
<evidence type="ECO:0000256" key="3">
    <source>
        <dbReference type="ARBA" id="ARBA00022490"/>
    </source>
</evidence>
<dbReference type="GO" id="GO:0005975">
    <property type="term" value="P:carbohydrate metabolic process"/>
    <property type="evidence" value="ECO:0007669"/>
    <property type="project" value="InterPro"/>
</dbReference>
<dbReference type="GO" id="GO:0005737">
    <property type="term" value="C:cytoplasm"/>
    <property type="evidence" value="ECO:0007669"/>
    <property type="project" value="UniProtKB-SubCell"/>
</dbReference>
<dbReference type="OrthoDB" id="9781367at2"/>
<dbReference type="InterPro" id="IPR036412">
    <property type="entry name" value="HAD-like_sf"/>
</dbReference>
<dbReference type="GO" id="GO:0016791">
    <property type="term" value="F:phosphatase activity"/>
    <property type="evidence" value="ECO:0007669"/>
    <property type="project" value="InterPro"/>
</dbReference>
<dbReference type="PANTHER" id="PTHR42891:SF1">
    <property type="entry name" value="D-GLYCERO-BETA-D-MANNO-HEPTOSE-1,7-BISPHOSPHATE 7-PHOSPHATASE"/>
    <property type="match status" value="1"/>
</dbReference>
<dbReference type="RefSeq" id="WP_151546965.1">
    <property type="nucleotide sequence ID" value="NZ_WBMR01000351.1"/>
</dbReference>
<proteinExistence type="inferred from homology"/>
<evidence type="ECO:0000313" key="8">
    <source>
        <dbReference type="EMBL" id="KAB2358083.1"/>
    </source>
</evidence>
<comment type="caution">
    <text evidence="8">The sequence shown here is derived from an EMBL/GenBank/DDBJ whole genome shotgun (WGS) entry which is preliminary data.</text>
</comment>
<evidence type="ECO:0000256" key="2">
    <source>
        <dbReference type="ARBA" id="ARBA00005628"/>
    </source>
</evidence>
<feature type="non-terminal residue" evidence="8">
    <location>
        <position position="1"/>
    </location>
</feature>
<sequence>AGTAAAALAAGAWTVSTARFALQRVRPGPRTPGEALKMAVTSAVIPPAAVAHRIRGLLTHRDARPWAGPWVVLFDRDDTLIRDVPYNGDPALVEPMPGARRALDRLRRHGVRIGVVSNQSGVAKGRITASDVRRVNARVEELLGRIDVWEFCPHDGDDGCECRKPRPGMIERAVRRLGALPSDCAVIGDIGRDIEAAAAAGARGILVPTVRTRPAEIARALETAPSLGAAVDLVLGGRRAR</sequence>
<dbReference type="InterPro" id="IPR023214">
    <property type="entry name" value="HAD_sf"/>
</dbReference>
<evidence type="ECO:0000313" key="9">
    <source>
        <dbReference type="Proteomes" id="UP000483004"/>
    </source>
</evidence>
<gene>
    <name evidence="8" type="ORF">F9B16_48120</name>
</gene>
<keyword evidence="5 8" id="KW-0378">Hydrolase</keyword>
<reference evidence="8 9" key="1">
    <citation type="submission" date="2019-09" db="EMBL/GenBank/DDBJ databases">
        <title>Actinomadura physcomitrii sp. nov., a novel actinomycete isolated from moss [Physcomitrium sphaericum (Ludw) Fuernr].</title>
        <authorList>
            <person name="Liu C."/>
            <person name="Zhuang X."/>
        </authorList>
    </citation>
    <scope>NUCLEOTIDE SEQUENCE [LARGE SCALE GENOMIC DNA]</scope>
    <source>
        <strain evidence="8 9">CYP1-1B</strain>
    </source>
</reference>
<evidence type="ECO:0000256" key="4">
    <source>
        <dbReference type="ARBA" id="ARBA00022723"/>
    </source>
</evidence>
<evidence type="ECO:0000256" key="6">
    <source>
        <dbReference type="ARBA" id="ARBA00023277"/>
    </source>
</evidence>
<dbReference type="InterPro" id="IPR004446">
    <property type="entry name" value="Heptose_bisP_phosphatase"/>
</dbReference>
<keyword evidence="9" id="KW-1185">Reference proteome</keyword>
<dbReference type="EMBL" id="WBMR01000351">
    <property type="protein sequence ID" value="KAB2358083.1"/>
    <property type="molecule type" value="Genomic_DNA"/>
</dbReference>
<keyword evidence="3" id="KW-0963">Cytoplasm</keyword>
<name>A0A6L3VEF2_9ACTN</name>
<evidence type="ECO:0000256" key="7">
    <source>
        <dbReference type="ARBA" id="ARBA00031828"/>
    </source>
</evidence>
<organism evidence="8 9">
    <name type="scientific">Actinomadura montaniterrae</name>
    <dbReference type="NCBI Taxonomy" id="1803903"/>
    <lineage>
        <taxon>Bacteria</taxon>
        <taxon>Bacillati</taxon>
        <taxon>Actinomycetota</taxon>
        <taxon>Actinomycetes</taxon>
        <taxon>Streptosporangiales</taxon>
        <taxon>Thermomonosporaceae</taxon>
        <taxon>Actinomadura</taxon>
    </lineage>
</organism>
<comment type="similarity">
    <text evidence="2">Belongs to the GmhB family.</text>
</comment>